<dbReference type="SUPFAM" id="SSF53098">
    <property type="entry name" value="Ribonuclease H-like"/>
    <property type="match status" value="1"/>
</dbReference>
<comment type="caution">
    <text evidence="1">The sequence shown here is derived from an EMBL/GenBank/DDBJ whole genome shotgun (WGS) entry which is preliminary data.</text>
</comment>
<evidence type="ECO:0000313" key="1">
    <source>
        <dbReference type="EMBL" id="GFQ88998.1"/>
    </source>
</evidence>
<dbReference type="GO" id="GO:0042575">
    <property type="term" value="C:DNA polymerase complex"/>
    <property type="evidence" value="ECO:0007669"/>
    <property type="project" value="UniProtKB-ARBA"/>
</dbReference>
<organism evidence="1 2">
    <name type="scientific">Trichonephila clavata</name>
    <name type="common">Joro spider</name>
    <name type="synonym">Nephila clavata</name>
    <dbReference type="NCBI Taxonomy" id="2740835"/>
    <lineage>
        <taxon>Eukaryota</taxon>
        <taxon>Metazoa</taxon>
        <taxon>Ecdysozoa</taxon>
        <taxon>Arthropoda</taxon>
        <taxon>Chelicerata</taxon>
        <taxon>Arachnida</taxon>
        <taxon>Araneae</taxon>
        <taxon>Araneomorphae</taxon>
        <taxon>Entelegynae</taxon>
        <taxon>Araneoidea</taxon>
        <taxon>Nephilidae</taxon>
        <taxon>Trichonephila</taxon>
    </lineage>
</organism>
<dbReference type="InterPro" id="IPR012337">
    <property type="entry name" value="RNaseH-like_sf"/>
</dbReference>
<dbReference type="PANTHER" id="PTHR31511:SF12">
    <property type="entry name" value="RHO TERMINATION FACTOR N-TERMINAL DOMAIN-CONTAINING PROTEIN"/>
    <property type="match status" value="1"/>
</dbReference>
<dbReference type="GO" id="GO:0071897">
    <property type="term" value="P:DNA biosynthetic process"/>
    <property type="evidence" value="ECO:0007669"/>
    <property type="project" value="UniProtKB-ARBA"/>
</dbReference>
<dbReference type="EMBL" id="BMAO01003599">
    <property type="protein sequence ID" value="GFQ88998.1"/>
    <property type="molecule type" value="Genomic_DNA"/>
</dbReference>
<keyword evidence="2" id="KW-1185">Reference proteome</keyword>
<dbReference type="SUPFAM" id="SSF56672">
    <property type="entry name" value="DNA/RNA polymerases"/>
    <property type="match status" value="1"/>
</dbReference>
<reference evidence="1" key="1">
    <citation type="submission" date="2020-07" db="EMBL/GenBank/DDBJ databases">
        <title>Multicomponent nature underlies the extraordinary mechanical properties of spider dragline silk.</title>
        <authorList>
            <person name="Kono N."/>
            <person name="Nakamura H."/>
            <person name="Mori M."/>
            <person name="Yoshida Y."/>
            <person name="Ohtoshi R."/>
            <person name="Malay A.D."/>
            <person name="Moran D.A.P."/>
            <person name="Tomita M."/>
            <person name="Numata K."/>
            <person name="Arakawa K."/>
        </authorList>
    </citation>
    <scope>NUCLEOTIDE SEQUENCE</scope>
</reference>
<evidence type="ECO:0000313" key="2">
    <source>
        <dbReference type="Proteomes" id="UP000887116"/>
    </source>
</evidence>
<protein>
    <recommendedName>
        <fullName evidence="3">DNA-directed DNA polymerase</fullName>
    </recommendedName>
</protein>
<dbReference type="AlphaFoldDB" id="A0A8X6L0D7"/>
<evidence type="ECO:0008006" key="3">
    <source>
        <dbReference type="Google" id="ProtNLM"/>
    </source>
</evidence>
<sequence>MERFGYIVADSCSGEDYLYIHNKLYDNILECIENARLHKTSVQPAKIMYFSILSNAEIVQFLHETQTEEKRFGFCQLTKYTSAEKYSVYSSHKLLFETIVETITPAKGVSWNDVPDCPNFEAKLGYFQLLNDDEVLKSSERSRKNVETSEIILHNYPSPRTMSLSILKTASKKRKHDVSSIDKNSADLKKSKKNFSKTDSESDVDIESITEKVLSVEPSNDKSFSRQTEIHRPVAYSILLVDDCKNIVYHKFYCGLDVIANLVLSLQNISKAVLKYMERNIPMNKNDIISQNKCHLCGKLFSKRCISVRNHDHFTGKLLGKACQGCNLNYKVTQFLPIVMHNLSGYDSHLILKEISSNLAKKIKIIPVNTQKCMSFCIDNLVFLDSFLFLPCKLSTLIENLKQSDHKFPIFNSFFYSYDNRKHLLRKGVFPYSYFDSFVKLKNRKLPPKSAFFNNLTNENISENEYRFAKFIFSKFKCQNFEDYLRLYLNTDVVLLAEVFENFRTLSMDYFQLDPVHFYTTPSLTWSAGIKTTNVTLELLTDIDIYLMLEAGIRGGMCQVSKCYSKANNKYLDNFDELLESKFILSLDVNNLYGTAMAFYKLPESEFRFLNKKRNGYIQFNVCNL</sequence>
<dbReference type="OrthoDB" id="6429905at2759"/>
<name>A0A8X6L0D7_TRICU</name>
<dbReference type="PANTHER" id="PTHR31511">
    <property type="entry name" value="PROTEIN CBG23764"/>
    <property type="match status" value="1"/>
</dbReference>
<proteinExistence type="predicted"/>
<gene>
    <name evidence="1" type="primary">AVEN_87363_1</name>
    <name evidence="1" type="ORF">TNCT_458121</name>
</gene>
<dbReference type="InterPro" id="IPR043502">
    <property type="entry name" value="DNA/RNA_pol_sf"/>
</dbReference>
<accession>A0A8X6L0D7</accession>
<dbReference type="Proteomes" id="UP000887116">
    <property type="component" value="Unassembled WGS sequence"/>
</dbReference>